<gene>
    <name evidence="1" type="ORF">C4532_06075</name>
</gene>
<comment type="caution">
    <text evidence="1">The sequence shown here is derived from an EMBL/GenBank/DDBJ whole genome shotgun (WGS) entry which is preliminary data.</text>
</comment>
<reference evidence="1 2" key="1">
    <citation type="journal article" date="2017" name="ISME J.">
        <title>Energy and carbon metabolisms in a deep terrestrial subsurface fluid microbial community.</title>
        <authorList>
            <person name="Momper L."/>
            <person name="Jungbluth S.P."/>
            <person name="Lee M.D."/>
            <person name="Amend J.P."/>
        </authorList>
    </citation>
    <scope>NUCLEOTIDE SEQUENCE [LARGE SCALE GENOMIC DNA]</scope>
    <source>
        <strain evidence="1">SURF_17</strain>
    </source>
</reference>
<name>A0A419F2G5_9BACT</name>
<accession>A0A419F2G5</accession>
<proteinExistence type="predicted"/>
<dbReference type="AlphaFoldDB" id="A0A419F2G5"/>
<evidence type="ECO:0000313" key="2">
    <source>
        <dbReference type="Proteomes" id="UP000285961"/>
    </source>
</evidence>
<dbReference type="EMBL" id="QZKI01000045">
    <property type="protein sequence ID" value="RJP72421.1"/>
    <property type="molecule type" value="Genomic_DNA"/>
</dbReference>
<sequence length="177" mass="19039">MSEDPLFVQPGYWDAGIWIQGDYHITGFSPCIDAGDAAGASQDDIDGELRSVADIGADEYSDLGTVGLHLLPDDVQIPAGDTLGYSANAVNNTASNVQIEYWTDVTMPDGATHPSSAVLVGPHSVQLEPFGTRSEHLTHRIPQPAPLGVYTYNAYIGTYPADVVQEFHFNFEVVGTR</sequence>
<evidence type="ECO:0000313" key="1">
    <source>
        <dbReference type="EMBL" id="RJP72421.1"/>
    </source>
</evidence>
<dbReference type="Proteomes" id="UP000285961">
    <property type="component" value="Unassembled WGS sequence"/>
</dbReference>
<organism evidence="1 2">
    <name type="scientific">Candidatus Abyssobacteria bacterium SURF_17</name>
    <dbReference type="NCBI Taxonomy" id="2093361"/>
    <lineage>
        <taxon>Bacteria</taxon>
        <taxon>Pseudomonadati</taxon>
        <taxon>Candidatus Hydrogenedentota</taxon>
        <taxon>Candidatus Abyssobacteria</taxon>
    </lineage>
</organism>
<protein>
    <submittedName>
        <fullName evidence="1">Uncharacterized protein</fullName>
    </submittedName>
</protein>